<keyword evidence="2" id="KW-1185">Reference proteome</keyword>
<dbReference type="OrthoDB" id="9094770at2"/>
<dbReference type="AlphaFoldDB" id="A0A7Z2J9L3"/>
<sequence>MVPSKKLRHPGLRSAALKVETHHFDIDALRKIQNDAMDRESLTCYVVPANTVLADAAGVAGNIVAVPLNGMDSSELDYEERDINSAVHPRPNGDRIACLMLAAEKIALTNMAPHWAGVSLYDALNVLWIFDDGPVVSHYHISDDVFEQMNKANAIEDDHRSLTPEEQQAWQRVAAEANHIGVFEIVNLTEFEQLGETLCSSI</sequence>
<organism evidence="1 2">
    <name type="scientific">Paraburkholderia acidiphila</name>
    <dbReference type="NCBI Taxonomy" id="2571747"/>
    <lineage>
        <taxon>Bacteria</taxon>
        <taxon>Pseudomonadati</taxon>
        <taxon>Pseudomonadota</taxon>
        <taxon>Betaproteobacteria</taxon>
        <taxon>Burkholderiales</taxon>
        <taxon>Burkholderiaceae</taxon>
        <taxon>Paraburkholderia</taxon>
    </lineage>
</organism>
<dbReference type="RefSeq" id="WP_158759808.1">
    <property type="nucleotide sequence ID" value="NZ_CP046910.1"/>
</dbReference>
<evidence type="ECO:0000313" key="2">
    <source>
        <dbReference type="Proteomes" id="UP000434209"/>
    </source>
</evidence>
<evidence type="ECO:0000313" key="1">
    <source>
        <dbReference type="EMBL" id="QGZ56857.1"/>
    </source>
</evidence>
<accession>A0A7Z2J9L3</accession>
<dbReference type="EMBL" id="CP046910">
    <property type="protein sequence ID" value="QGZ56857.1"/>
    <property type="molecule type" value="Genomic_DNA"/>
</dbReference>
<protein>
    <submittedName>
        <fullName evidence="1">Uncharacterized protein</fullName>
    </submittedName>
</protein>
<dbReference type="KEGG" id="pacp:FAZ97_18035"/>
<proteinExistence type="predicted"/>
<gene>
    <name evidence="1" type="ORF">FAZ97_18035</name>
</gene>
<name>A0A7Z2J9L3_9BURK</name>
<dbReference type="Proteomes" id="UP000434209">
    <property type="component" value="Chromosome 2"/>
</dbReference>
<reference evidence="1 2" key="1">
    <citation type="submission" date="2019-12" db="EMBL/GenBank/DDBJ databases">
        <title>Paraburkholderia acidiphila 7Q-K02 sp. nov and Paraburkholderia acidisoli DHF22 sp. nov., two strains isolated from forest soil.</title>
        <authorList>
            <person name="Gao Z."/>
            <person name="Qiu L."/>
        </authorList>
    </citation>
    <scope>NUCLEOTIDE SEQUENCE [LARGE SCALE GENOMIC DNA]</scope>
    <source>
        <strain evidence="1 2">7Q-K02</strain>
    </source>
</reference>